<reference evidence="2" key="1">
    <citation type="submission" date="2017-02" db="EMBL/GenBank/DDBJ databases">
        <authorList>
            <person name="Daims H."/>
        </authorList>
    </citation>
    <scope>NUCLEOTIDE SEQUENCE [LARGE SCALE GENOMIC DNA]</scope>
</reference>
<evidence type="ECO:0000313" key="2">
    <source>
        <dbReference type="Proteomes" id="UP000195667"/>
    </source>
</evidence>
<proteinExistence type="predicted"/>
<accession>A0A1R4HDJ7</accession>
<gene>
    <name evidence="1" type="ORF">CRENPOLYSF1_520010</name>
</gene>
<dbReference type="RefSeq" id="WP_140396856.1">
    <property type="nucleotide sequence ID" value="NZ_FUKI01000129.1"/>
</dbReference>
<name>A0A1R4HDJ7_9GAMM</name>
<dbReference type="Proteomes" id="UP000195667">
    <property type="component" value="Unassembled WGS sequence"/>
</dbReference>
<dbReference type="AlphaFoldDB" id="A0A1R4HDJ7"/>
<dbReference type="EMBL" id="FUKI01000129">
    <property type="protein sequence ID" value="SJM94284.1"/>
    <property type="molecule type" value="Genomic_DNA"/>
</dbReference>
<organism evidence="1 2">
    <name type="scientific">Crenothrix polyspora</name>
    <dbReference type="NCBI Taxonomy" id="360316"/>
    <lineage>
        <taxon>Bacteria</taxon>
        <taxon>Pseudomonadati</taxon>
        <taxon>Pseudomonadota</taxon>
        <taxon>Gammaproteobacteria</taxon>
        <taxon>Methylococcales</taxon>
        <taxon>Crenotrichaceae</taxon>
        <taxon>Crenothrix</taxon>
    </lineage>
</organism>
<keyword evidence="2" id="KW-1185">Reference proteome</keyword>
<evidence type="ECO:0000313" key="1">
    <source>
        <dbReference type="EMBL" id="SJM94284.1"/>
    </source>
</evidence>
<sequence>MLLYVAYGTLSHRLGGLAGSFWGCVVGTFSSVSSRSFVAPGRGLGGVPLSAPWWRVLVGSALSSGACRWRVRASSRSFSGSVLVAGFSSLPAASAFAAAWSGWCGLSLAVRRFSGRGGVPVWGVSVPCAVIPGSPAVSSPAPSLPRGQVWVRGV</sequence>
<protein>
    <submittedName>
        <fullName evidence="1">Uncharacterized protein</fullName>
    </submittedName>
</protein>